<name>A0A0R1GKJ4_9LACO</name>
<gene>
    <name evidence="1" type="ORF">FC07_GL000553</name>
</gene>
<organism evidence="1 2">
    <name type="scientific">Loigolactobacillus bifermentans DSM 20003</name>
    <dbReference type="NCBI Taxonomy" id="1423726"/>
    <lineage>
        <taxon>Bacteria</taxon>
        <taxon>Bacillati</taxon>
        <taxon>Bacillota</taxon>
        <taxon>Bacilli</taxon>
        <taxon>Lactobacillales</taxon>
        <taxon>Lactobacillaceae</taxon>
        <taxon>Loigolactobacillus</taxon>
    </lineage>
</organism>
<dbReference type="AlphaFoldDB" id="A0A0R1GKJ4"/>
<accession>A0A0R1GKJ4</accession>
<dbReference type="PATRIC" id="fig|1423726.3.peg.568"/>
<dbReference type="Proteomes" id="UP000051461">
    <property type="component" value="Unassembled WGS sequence"/>
</dbReference>
<dbReference type="EMBL" id="AZDA01000091">
    <property type="protein sequence ID" value="KRK34539.1"/>
    <property type="molecule type" value="Genomic_DNA"/>
</dbReference>
<keyword evidence="2" id="KW-1185">Reference proteome</keyword>
<evidence type="ECO:0000313" key="2">
    <source>
        <dbReference type="Proteomes" id="UP000051461"/>
    </source>
</evidence>
<sequence length="156" mass="16611">MNKWIKFSMVGVAMVGLAGFSTQHVKSNENGTQVVKAAARASSAQSSEKLTYHSVDYIDLASDTASYQQKRLAVSGTVMQVIHNDNANGFVLAMNGDQTRPIMVEYTASHLNGTNVVEGEAVSVKGYGAGAAIYNMKHGETRIPVLASNGVTDNNQ</sequence>
<comment type="caution">
    <text evidence="1">The sequence shown here is derived from an EMBL/GenBank/DDBJ whole genome shotgun (WGS) entry which is preliminary data.</text>
</comment>
<dbReference type="RefSeq" id="WP_057904981.1">
    <property type="nucleotide sequence ID" value="NZ_AZDA01000091.1"/>
</dbReference>
<protein>
    <submittedName>
        <fullName evidence="1">Uncharacterized protein</fullName>
    </submittedName>
</protein>
<proteinExistence type="predicted"/>
<reference evidence="1 2" key="1">
    <citation type="journal article" date="2015" name="Genome Announc.">
        <title>Expanding the biotechnology potential of lactobacilli through comparative genomics of 213 strains and associated genera.</title>
        <authorList>
            <person name="Sun Z."/>
            <person name="Harris H.M."/>
            <person name="McCann A."/>
            <person name="Guo C."/>
            <person name="Argimon S."/>
            <person name="Zhang W."/>
            <person name="Yang X."/>
            <person name="Jeffery I.B."/>
            <person name="Cooney J.C."/>
            <person name="Kagawa T.F."/>
            <person name="Liu W."/>
            <person name="Song Y."/>
            <person name="Salvetti E."/>
            <person name="Wrobel A."/>
            <person name="Rasinkangas P."/>
            <person name="Parkhill J."/>
            <person name="Rea M.C."/>
            <person name="O'Sullivan O."/>
            <person name="Ritari J."/>
            <person name="Douillard F.P."/>
            <person name="Paul Ross R."/>
            <person name="Yang R."/>
            <person name="Briner A.E."/>
            <person name="Felis G.E."/>
            <person name="de Vos W.M."/>
            <person name="Barrangou R."/>
            <person name="Klaenhammer T.R."/>
            <person name="Caufield P.W."/>
            <person name="Cui Y."/>
            <person name="Zhang H."/>
            <person name="O'Toole P.W."/>
        </authorList>
    </citation>
    <scope>NUCLEOTIDE SEQUENCE [LARGE SCALE GENOMIC DNA]</scope>
    <source>
        <strain evidence="1 2">DSM 20003</strain>
    </source>
</reference>
<evidence type="ECO:0000313" key="1">
    <source>
        <dbReference type="EMBL" id="KRK34539.1"/>
    </source>
</evidence>